<evidence type="ECO:0000313" key="4">
    <source>
        <dbReference type="EMBL" id="ACC75919.1"/>
    </source>
</evidence>
<dbReference type="GO" id="GO:0005524">
    <property type="term" value="F:ATP binding"/>
    <property type="evidence" value="ECO:0007669"/>
    <property type="project" value="UniProtKB-KW"/>
</dbReference>
<dbReference type="InterPro" id="IPR058031">
    <property type="entry name" value="AAA_lid_NorR"/>
</dbReference>
<dbReference type="GO" id="GO:0006355">
    <property type="term" value="P:regulation of DNA-templated transcription"/>
    <property type="evidence" value="ECO:0007669"/>
    <property type="project" value="InterPro"/>
</dbReference>
<gene>
    <name evidence="4" type="ordered locus">Bphy_6908</name>
</gene>
<dbReference type="SUPFAM" id="SSF52540">
    <property type="entry name" value="P-loop containing nucleoside triphosphate hydrolases"/>
    <property type="match status" value="1"/>
</dbReference>
<evidence type="ECO:0000256" key="1">
    <source>
        <dbReference type="ARBA" id="ARBA00022741"/>
    </source>
</evidence>
<organism evidence="4 5">
    <name type="scientific">Paraburkholderia phymatum (strain DSM 17167 / CIP 108236 / LMG 21445 / STM815)</name>
    <name type="common">Burkholderia phymatum</name>
    <dbReference type="NCBI Taxonomy" id="391038"/>
    <lineage>
        <taxon>Bacteria</taxon>
        <taxon>Pseudomonadati</taxon>
        <taxon>Pseudomonadota</taxon>
        <taxon>Betaproteobacteria</taxon>
        <taxon>Burkholderiales</taxon>
        <taxon>Burkholderiaceae</taxon>
        <taxon>Paraburkholderia</taxon>
    </lineage>
</organism>
<keyword evidence="4" id="KW-0614">Plasmid</keyword>
<dbReference type="PANTHER" id="PTHR32071">
    <property type="entry name" value="TRANSCRIPTIONAL REGULATORY PROTEIN"/>
    <property type="match status" value="1"/>
</dbReference>
<name>B2JTL6_PARP8</name>
<feature type="domain" description="Sigma-54 factor interaction" evidence="3">
    <location>
        <begin position="128"/>
        <end position="350"/>
    </location>
</feature>
<dbReference type="Gene3D" id="3.40.50.300">
    <property type="entry name" value="P-loop containing nucleotide triphosphate hydrolases"/>
    <property type="match status" value="1"/>
</dbReference>
<keyword evidence="5" id="KW-1185">Reference proteome</keyword>
<dbReference type="Proteomes" id="UP000001192">
    <property type="component" value="Plasmid pBPHY01"/>
</dbReference>
<dbReference type="PANTHER" id="PTHR32071:SF13">
    <property type="entry name" value="RESPONSE REGULATOR HSFA"/>
    <property type="match status" value="1"/>
</dbReference>
<dbReference type="PROSITE" id="PS50045">
    <property type="entry name" value="SIGMA54_INTERACT_4"/>
    <property type="match status" value="1"/>
</dbReference>
<accession>B2JTL6</accession>
<keyword evidence="2" id="KW-0067">ATP-binding</keyword>
<dbReference type="SMART" id="SM00382">
    <property type="entry name" value="AAA"/>
    <property type="match status" value="1"/>
</dbReference>
<evidence type="ECO:0000256" key="2">
    <source>
        <dbReference type="ARBA" id="ARBA00022840"/>
    </source>
</evidence>
<dbReference type="InterPro" id="IPR003593">
    <property type="entry name" value="AAA+_ATPase"/>
</dbReference>
<dbReference type="Pfam" id="PF25601">
    <property type="entry name" value="AAA_lid_14"/>
    <property type="match status" value="1"/>
</dbReference>
<dbReference type="PROSITE" id="PS00676">
    <property type="entry name" value="SIGMA54_INTERACT_2"/>
    <property type="match status" value="1"/>
</dbReference>
<evidence type="ECO:0000259" key="3">
    <source>
        <dbReference type="PROSITE" id="PS50045"/>
    </source>
</evidence>
<dbReference type="Pfam" id="PF00158">
    <property type="entry name" value="Sigma54_activat"/>
    <property type="match status" value="1"/>
</dbReference>
<protein>
    <submittedName>
        <fullName evidence="4">Response regulator receiver protein</fullName>
    </submittedName>
</protein>
<dbReference type="Gene3D" id="1.10.8.60">
    <property type="match status" value="1"/>
</dbReference>
<dbReference type="InterPro" id="IPR025943">
    <property type="entry name" value="Sigma_54_int_dom_ATP-bd_2"/>
</dbReference>
<dbReference type="KEGG" id="bph:Bphy_6908"/>
<keyword evidence="1" id="KW-0547">Nucleotide-binding</keyword>
<dbReference type="CDD" id="cd00009">
    <property type="entry name" value="AAA"/>
    <property type="match status" value="1"/>
</dbReference>
<dbReference type="EMBL" id="CP001045">
    <property type="protein sequence ID" value="ACC75919.1"/>
    <property type="molecule type" value="Genomic_DNA"/>
</dbReference>
<geneLocation type="plasmid" evidence="4 5">
    <name>pBPHY01</name>
</geneLocation>
<dbReference type="InterPro" id="IPR002078">
    <property type="entry name" value="Sigma_54_int"/>
</dbReference>
<dbReference type="InterPro" id="IPR027417">
    <property type="entry name" value="P-loop_NTPase"/>
</dbReference>
<proteinExistence type="predicted"/>
<dbReference type="HOGENOM" id="CLU_000445_0_7_4"/>
<evidence type="ECO:0000313" key="5">
    <source>
        <dbReference type="Proteomes" id="UP000001192"/>
    </source>
</evidence>
<reference evidence="5" key="1">
    <citation type="journal article" date="2014" name="Stand. Genomic Sci.">
        <title>Complete genome sequence of Burkholderia phymatum STM815(T), a broad host range and efficient nitrogen-fixing symbiont of Mimosa species.</title>
        <authorList>
            <person name="Moulin L."/>
            <person name="Klonowska A."/>
            <person name="Caroline B."/>
            <person name="Booth K."/>
            <person name="Vriezen J.A."/>
            <person name="Melkonian R."/>
            <person name="James E.K."/>
            <person name="Young J.P."/>
            <person name="Bena G."/>
            <person name="Hauser L."/>
            <person name="Land M."/>
            <person name="Kyrpides N."/>
            <person name="Bruce D."/>
            <person name="Chain P."/>
            <person name="Copeland A."/>
            <person name="Pitluck S."/>
            <person name="Woyke T."/>
            <person name="Lizotte-Waniewski M."/>
            <person name="Bristow J."/>
            <person name="Riley M."/>
        </authorList>
    </citation>
    <scope>NUCLEOTIDE SEQUENCE [LARGE SCALE GENOMIC DNA]</scope>
    <source>
        <strain evidence="5">DSM 17167 / CIP 108236 / LMG 21445 / STM815</strain>
        <plasmid evidence="5">Plasmid pBPHY01</plasmid>
    </source>
</reference>
<dbReference type="AlphaFoldDB" id="B2JTL6"/>
<dbReference type="FunFam" id="3.40.50.300:FF:000006">
    <property type="entry name" value="DNA-binding transcriptional regulator NtrC"/>
    <property type="match status" value="1"/>
</dbReference>
<sequence>MTAPLRVLALDESAGPPCARLTSELDVSPDDADKAIACVLVAGALDDAALVARVKQHLAGAGEYHCEPSRTLIVCNDRSSATLRALLATGAGDVISDCDEPAALVRARAARWALIDATLARPVVADNLVGRSQTWLDTLRCVSETALFSHAPLLLTGPTGTGKELLARLLHTLDRQRHKGELLTVDCTTLSRELSGSELFGHERGAFTGAFGERDGAIARADGGTLFLDEIGELPLELQGQLLRVLQEKAYRRLGGAHWRKVDFRLVCATNRELPAEVEAGRFRADLYHRIAAIVCRTPALAERRADIPRLIRHFAASEHPSQVTFSPVLMEYLTSRHYAGNVRELRQVVLACLRRHVGAGPVSLGCLPDEEIRSWRLALVDSASPSDHAICIDDFVRDALHANVTLKELGRLVEAAAVRIALAESKSVTAAAHWLGVTPRALYHRGAAQREDLRLQVSA</sequence>